<keyword evidence="2 6" id="KW-0328">Glycosyltransferase</keyword>
<evidence type="ECO:0000256" key="5">
    <source>
        <dbReference type="ARBA" id="ARBA00047597"/>
    </source>
</evidence>
<keyword evidence="9" id="KW-1185">Reference proteome</keyword>
<evidence type="ECO:0000313" key="9">
    <source>
        <dbReference type="Proteomes" id="UP001642484"/>
    </source>
</evidence>
<accession>A0ABP0SDA2</accession>
<organism evidence="8 9">
    <name type="scientific">Durusdinium trenchii</name>
    <dbReference type="NCBI Taxonomy" id="1381693"/>
    <lineage>
        <taxon>Eukaryota</taxon>
        <taxon>Sar</taxon>
        <taxon>Alveolata</taxon>
        <taxon>Dinophyceae</taxon>
        <taxon>Suessiales</taxon>
        <taxon>Symbiodiniaceae</taxon>
        <taxon>Durusdinium</taxon>
    </lineage>
</organism>
<keyword evidence="6" id="KW-0520">NAD</keyword>
<name>A0ABP0SDA2_9DINO</name>
<evidence type="ECO:0000256" key="6">
    <source>
        <dbReference type="RuleBase" id="RU361228"/>
    </source>
</evidence>
<evidence type="ECO:0000256" key="4">
    <source>
        <dbReference type="ARBA" id="ARBA00022695"/>
    </source>
</evidence>
<gene>
    <name evidence="8" type="ORF">CCMP2556_LOCUS51310</name>
</gene>
<evidence type="ECO:0000256" key="7">
    <source>
        <dbReference type="SAM" id="Phobius"/>
    </source>
</evidence>
<keyword evidence="3 6" id="KW-0808">Transferase</keyword>
<dbReference type="EC" id="2.4.2.31" evidence="6"/>
<dbReference type="InterPro" id="IPR000768">
    <property type="entry name" value="ART"/>
</dbReference>
<keyword evidence="7" id="KW-0472">Membrane</keyword>
<keyword evidence="4" id="KW-0548">Nucleotidyltransferase</keyword>
<evidence type="ECO:0000313" key="8">
    <source>
        <dbReference type="EMBL" id="CAK9110350.1"/>
    </source>
</evidence>
<evidence type="ECO:0000256" key="1">
    <source>
        <dbReference type="ARBA" id="ARBA00009558"/>
    </source>
</evidence>
<dbReference type="Proteomes" id="UP001642484">
    <property type="component" value="Unassembled WGS sequence"/>
</dbReference>
<evidence type="ECO:0000256" key="2">
    <source>
        <dbReference type="ARBA" id="ARBA00022676"/>
    </source>
</evidence>
<keyword evidence="6" id="KW-0521">NADP</keyword>
<feature type="transmembrane region" description="Helical" evidence="7">
    <location>
        <begin position="296"/>
        <end position="316"/>
    </location>
</feature>
<evidence type="ECO:0000256" key="3">
    <source>
        <dbReference type="ARBA" id="ARBA00022679"/>
    </source>
</evidence>
<comment type="catalytic activity">
    <reaction evidence="5 6">
        <text>L-arginyl-[protein] + NAD(+) = N(omega)-(ADP-D-ribosyl)-L-arginyl-[protein] + nicotinamide + H(+)</text>
        <dbReference type="Rhea" id="RHEA:19149"/>
        <dbReference type="Rhea" id="RHEA-COMP:10532"/>
        <dbReference type="Rhea" id="RHEA-COMP:15087"/>
        <dbReference type="ChEBI" id="CHEBI:15378"/>
        <dbReference type="ChEBI" id="CHEBI:17154"/>
        <dbReference type="ChEBI" id="CHEBI:29965"/>
        <dbReference type="ChEBI" id="CHEBI:57540"/>
        <dbReference type="ChEBI" id="CHEBI:142554"/>
        <dbReference type="EC" id="2.4.2.31"/>
    </reaction>
</comment>
<proteinExistence type="inferred from homology"/>
<keyword evidence="7" id="KW-0812">Transmembrane</keyword>
<sequence>MPSASSFRCHPCARHGLPECVLERADMLEGKTEFTRQLHGQTDNVTPILAAHGVKLPTADFASSLPKAKDVTPAEAAAAFGYVSSPSLAKQINRLMRAQSWSALMSEFGPVVKSLCSYIEKLESSYAAKPTLYRGMQLSQQHLQDNYVVGKVVTWNAFASVTTNRQLAETYSCESYDRGFFLDSGVPVVFIIGTQFRGALLGGWSPYPSHEELLLSPFLGFRVTSVGLEPSGTDHTRVVKMEAVKLPRSWAETAPDRLVLLHPGSMPWAAQPKEVLSELEEDLDEAVKKKLDPPGAFLLSVVVGLINASLLFLYVLGYDLDDFAISKQG</sequence>
<dbReference type="SUPFAM" id="SSF56399">
    <property type="entry name" value="ADP-ribosylation"/>
    <property type="match status" value="1"/>
</dbReference>
<keyword evidence="7" id="KW-1133">Transmembrane helix</keyword>
<dbReference type="Gene3D" id="3.90.176.10">
    <property type="entry name" value="Toxin ADP-ribosyltransferase, Chain A, domain 1"/>
    <property type="match status" value="1"/>
</dbReference>
<comment type="similarity">
    <text evidence="1 6">Belongs to the Arg-specific ADP-ribosyltransferase family.</text>
</comment>
<protein>
    <recommendedName>
        <fullName evidence="6">NAD(P)(+)--arginine ADP-ribosyltransferase</fullName>
        <ecNumber evidence="6">2.4.2.31</ecNumber>
    </recommendedName>
    <alternativeName>
        <fullName evidence="6">Mono(ADP-ribosyl)transferase</fullName>
    </alternativeName>
</protein>
<comment type="caution">
    <text evidence="8">The sequence shown here is derived from an EMBL/GenBank/DDBJ whole genome shotgun (WGS) entry which is preliminary data.</text>
</comment>
<reference evidence="8 9" key="1">
    <citation type="submission" date="2024-02" db="EMBL/GenBank/DDBJ databases">
        <authorList>
            <person name="Chen Y."/>
            <person name="Shah S."/>
            <person name="Dougan E. K."/>
            <person name="Thang M."/>
            <person name="Chan C."/>
        </authorList>
    </citation>
    <scope>NUCLEOTIDE SEQUENCE [LARGE SCALE GENOMIC DNA]</scope>
</reference>
<dbReference type="Pfam" id="PF01129">
    <property type="entry name" value="ART"/>
    <property type="match status" value="1"/>
</dbReference>
<dbReference type="PROSITE" id="PS51996">
    <property type="entry name" value="TR_MART"/>
    <property type="match status" value="1"/>
</dbReference>
<dbReference type="EMBL" id="CAXAMN010027373">
    <property type="protein sequence ID" value="CAK9110350.1"/>
    <property type="molecule type" value="Genomic_DNA"/>
</dbReference>